<reference evidence="5" key="3">
    <citation type="submission" date="2015-06" db="UniProtKB">
        <authorList>
            <consortium name="EnsemblProtists"/>
        </authorList>
    </citation>
    <scope>IDENTIFICATION</scope>
</reference>
<dbReference type="Proteomes" id="UP000011087">
    <property type="component" value="Unassembled WGS sequence"/>
</dbReference>
<feature type="compositionally biased region" description="Low complexity" evidence="2">
    <location>
        <begin position="580"/>
        <end position="593"/>
    </location>
</feature>
<dbReference type="OrthoDB" id="10640982at2759"/>
<evidence type="ECO:0000313" key="4">
    <source>
        <dbReference type="EMBL" id="EKX36254.1"/>
    </source>
</evidence>
<feature type="compositionally biased region" description="Low complexity" evidence="2">
    <location>
        <begin position="461"/>
        <end position="479"/>
    </location>
</feature>
<protein>
    <recommendedName>
        <fullName evidence="3">Inositol 1,4,5-trisphosphate/ryanodine receptor domain-containing protein</fullName>
    </recommendedName>
</protein>
<evidence type="ECO:0000313" key="6">
    <source>
        <dbReference type="Proteomes" id="UP000011087"/>
    </source>
</evidence>
<keyword evidence="6" id="KW-1185">Reference proteome</keyword>
<feature type="compositionally biased region" description="Basic and acidic residues" evidence="2">
    <location>
        <begin position="594"/>
        <end position="612"/>
    </location>
</feature>
<feature type="domain" description="Inositol 1,4,5-trisphosphate/ryanodine receptor" evidence="3">
    <location>
        <begin position="32"/>
        <end position="237"/>
    </location>
</feature>
<evidence type="ECO:0000256" key="1">
    <source>
        <dbReference type="SAM" id="Coils"/>
    </source>
</evidence>
<feature type="coiled-coil region" evidence="1">
    <location>
        <begin position="115"/>
        <end position="143"/>
    </location>
</feature>
<dbReference type="GeneID" id="17292971"/>
<dbReference type="RefSeq" id="XP_005823234.1">
    <property type="nucleotide sequence ID" value="XM_005823177.1"/>
</dbReference>
<feature type="region of interest" description="Disordered" evidence="2">
    <location>
        <begin position="534"/>
        <end position="635"/>
    </location>
</feature>
<feature type="region of interest" description="Disordered" evidence="2">
    <location>
        <begin position="458"/>
        <end position="505"/>
    </location>
</feature>
<dbReference type="EnsemblProtists" id="EKX36254">
    <property type="protein sequence ID" value="EKX36254"/>
    <property type="gene ID" value="GUITHDRAFT_117609"/>
</dbReference>
<dbReference type="InterPro" id="IPR014821">
    <property type="entry name" value="Ins145_P3_rcpt"/>
</dbReference>
<feature type="compositionally biased region" description="Basic and acidic residues" evidence="2">
    <location>
        <begin position="563"/>
        <end position="579"/>
    </location>
</feature>
<dbReference type="AlphaFoldDB" id="L1IK07"/>
<keyword evidence="1" id="KW-0175">Coiled coil</keyword>
<dbReference type="PaxDb" id="55529-EKX36254"/>
<reference evidence="4 6" key="1">
    <citation type="journal article" date="2012" name="Nature">
        <title>Algal genomes reveal evolutionary mosaicism and the fate of nucleomorphs.</title>
        <authorList>
            <consortium name="DOE Joint Genome Institute"/>
            <person name="Curtis B.A."/>
            <person name="Tanifuji G."/>
            <person name="Burki F."/>
            <person name="Gruber A."/>
            <person name="Irimia M."/>
            <person name="Maruyama S."/>
            <person name="Arias M.C."/>
            <person name="Ball S.G."/>
            <person name="Gile G.H."/>
            <person name="Hirakawa Y."/>
            <person name="Hopkins J.F."/>
            <person name="Kuo A."/>
            <person name="Rensing S.A."/>
            <person name="Schmutz J."/>
            <person name="Symeonidi A."/>
            <person name="Elias M."/>
            <person name="Eveleigh R.J."/>
            <person name="Herman E.K."/>
            <person name="Klute M.J."/>
            <person name="Nakayama T."/>
            <person name="Obornik M."/>
            <person name="Reyes-Prieto A."/>
            <person name="Armbrust E.V."/>
            <person name="Aves S.J."/>
            <person name="Beiko R.G."/>
            <person name="Coutinho P."/>
            <person name="Dacks J.B."/>
            <person name="Durnford D.G."/>
            <person name="Fast N.M."/>
            <person name="Green B.R."/>
            <person name="Grisdale C.J."/>
            <person name="Hempel F."/>
            <person name="Henrissat B."/>
            <person name="Hoppner M.P."/>
            <person name="Ishida K."/>
            <person name="Kim E."/>
            <person name="Koreny L."/>
            <person name="Kroth P.G."/>
            <person name="Liu Y."/>
            <person name="Malik S.B."/>
            <person name="Maier U.G."/>
            <person name="McRose D."/>
            <person name="Mock T."/>
            <person name="Neilson J.A."/>
            <person name="Onodera N.T."/>
            <person name="Poole A.M."/>
            <person name="Pritham E.J."/>
            <person name="Richards T.A."/>
            <person name="Rocap G."/>
            <person name="Roy S.W."/>
            <person name="Sarai C."/>
            <person name="Schaack S."/>
            <person name="Shirato S."/>
            <person name="Slamovits C.H."/>
            <person name="Spencer D.F."/>
            <person name="Suzuki S."/>
            <person name="Worden A.Z."/>
            <person name="Zauner S."/>
            <person name="Barry K."/>
            <person name="Bell C."/>
            <person name="Bharti A.K."/>
            <person name="Crow J.A."/>
            <person name="Grimwood J."/>
            <person name="Kramer R."/>
            <person name="Lindquist E."/>
            <person name="Lucas S."/>
            <person name="Salamov A."/>
            <person name="McFadden G.I."/>
            <person name="Lane C.E."/>
            <person name="Keeling P.J."/>
            <person name="Gray M.W."/>
            <person name="Grigoriev I.V."/>
            <person name="Archibald J.M."/>
        </authorList>
    </citation>
    <scope>NUCLEOTIDE SEQUENCE</scope>
    <source>
        <strain evidence="4 6">CCMP2712</strain>
    </source>
</reference>
<accession>L1IK07</accession>
<dbReference type="Gene3D" id="2.80.10.50">
    <property type="match status" value="1"/>
</dbReference>
<reference evidence="6" key="2">
    <citation type="submission" date="2012-11" db="EMBL/GenBank/DDBJ databases">
        <authorList>
            <person name="Kuo A."/>
            <person name="Curtis B.A."/>
            <person name="Tanifuji G."/>
            <person name="Burki F."/>
            <person name="Gruber A."/>
            <person name="Irimia M."/>
            <person name="Maruyama S."/>
            <person name="Arias M.C."/>
            <person name="Ball S.G."/>
            <person name="Gile G.H."/>
            <person name="Hirakawa Y."/>
            <person name="Hopkins J.F."/>
            <person name="Rensing S.A."/>
            <person name="Schmutz J."/>
            <person name="Symeonidi A."/>
            <person name="Elias M."/>
            <person name="Eveleigh R.J."/>
            <person name="Herman E.K."/>
            <person name="Klute M.J."/>
            <person name="Nakayama T."/>
            <person name="Obornik M."/>
            <person name="Reyes-Prieto A."/>
            <person name="Armbrust E.V."/>
            <person name="Aves S.J."/>
            <person name="Beiko R.G."/>
            <person name="Coutinho P."/>
            <person name="Dacks J.B."/>
            <person name="Durnford D.G."/>
            <person name="Fast N.M."/>
            <person name="Green B.R."/>
            <person name="Grisdale C."/>
            <person name="Hempe F."/>
            <person name="Henrissat B."/>
            <person name="Hoppner M.P."/>
            <person name="Ishida K.-I."/>
            <person name="Kim E."/>
            <person name="Koreny L."/>
            <person name="Kroth P.G."/>
            <person name="Liu Y."/>
            <person name="Malik S.-B."/>
            <person name="Maier U.G."/>
            <person name="McRose D."/>
            <person name="Mock T."/>
            <person name="Neilson J.A."/>
            <person name="Onodera N.T."/>
            <person name="Poole A.M."/>
            <person name="Pritham E.J."/>
            <person name="Richards T.A."/>
            <person name="Rocap G."/>
            <person name="Roy S.W."/>
            <person name="Sarai C."/>
            <person name="Schaack S."/>
            <person name="Shirato S."/>
            <person name="Slamovits C.H."/>
            <person name="Spencer D.F."/>
            <person name="Suzuki S."/>
            <person name="Worden A.Z."/>
            <person name="Zauner S."/>
            <person name="Barry K."/>
            <person name="Bell C."/>
            <person name="Bharti A.K."/>
            <person name="Crow J.A."/>
            <person name="Grimwood J."/>
            <person name="Kramer R."/>
            <person name="Lindquist E."/>
            <person name="Lucas S."/>
            <person name="Salamov A."/>
            <person name="McFadden G.I."/>
            <person name="Lane C.E."/>
            <person name="Keeling P.J."/>
            <person name="Gray M.W."/>
            <person name="Grigoriev I.V."/>
            <person name="Archibald J.M."/>
        </authorList>
    </citation>
    <scope>NUCLEOTIDE SEQUENCE</scope>
    <source>
        <strain evidence="6">CCMP2712</strain>
    </source>
</reference>
<dbReference type="KEGG" id="gtt:GUITHDRAFT_117609"/>
<evidence type="ECO:0000313" key="5">
    <source>
        <dbReference type="EnsemblProtists" id="EKX36254"/>
    </source>
</evidence>
<evidence type="ECO:0000259" key="3">
    <source>
        <dbReference type="Pfam" id="PF08709"/>
    </source>
</evidence>
<feature type="region of interest" description="Disordered" evidence="2">
    <location>
        <begin position="1"/>
        <end position="32"/>
    </location>
</feature>
<organism evidence="4">
    <name type="scientific">Guillardia theta (strain CCMP2712)</name>
    <name type="common">Cryptophyte</name>
    <dbReference type="NCBI Taxonomy" id="905079"/>
    <lineage>
        <taxon>Eukaryota</taxon>
        <taxon>Cryptophyceae</taxon>
        <taxon>Pyrenomonadales</taxon>
        <taxon>Geminigeraceae</taxon>
        <taxon>Guillardia</taxon>
    </lineage>
</organism>
<dbReference type="HOGENOM" id="CLU_431159_0_0_1"/>
<gene>
    <name evidence="4" type="ORF">GUITHDRAFT_117609</name>
</gene>
<name>L1IK07_GUITC</name>
<proteinExistence type="predicted"/>
<dbReference type="Pfam" id="PF08709">
    <property type="entry name" value="Ins145_P3_rec"/>
    <property type="match status" value="1"/>
</dbReference>
<sequence>MSVNWVGSKARASAGMPDTERKHQNDMLSSKSNDELRYGDSIVLLAERIFGFLQASPMKNEENQLLIRPIDASQGLRTSTVDLETFQVQTCHEYEAQDRLQEFLVKHGLHHPSDVARLDEDQKAFLEEVQNLAEEEIKGNEERQLFHLGRPIRYGDPFQLLHVKTRLFVTLENHSIKVSLSTKFPSSSRSSFAFHLTEGQKGSQFIFDTPARLELGVSQEGVVRPGDAVVLESIAYEGKRLSALKRQGENVWSIHASDDDPCELTIQVQAQAKPALSGSSLKYNSLSQATASAKKELEASLHVVEERRQGIAREMALLDMRLTDVNKGFDQMVLQMMLHFQELHQALEARENQLLSEARKRIMEKVTYLKERREELSKANDEADNGIQFASKVLAMDNDVEMLQMQPHVMRRLSSVKGAVHTSSLPTENLTFRYTYNERLIDSIGEHGEIFIGSAHEERAVPSSKRAARPSSAHAAARSSEAEPPRPSSAIHDGGTKSTSKQKEKIGKQLQFWHGSDHPALGEWLSDLRQSGDSIRKSKSANDSYNKKTRISASFSGKTRGSKSTDRRETSMDGRRRAVDSSAAFDASMADLSLDSKSHRQSSDIKRMHERMTLASMSKITPKRTSAPLRDYYEG</sequence>
<dbReference type="EMBL" id="JH993077">
    <property type="protein sequence ID" value="EKX36254.1"/>
    <property type="molecule type" value="Genomic_DNA"/>
</dbReference>
<evidence type="ECO:0000256" key="2">
    <source>
        <dbReference type="SAM" id="MobiDB-lite"/>
    </source>
</evidence>